<name>A0ABR0G2F6_9PEZI</name>
<keyword evidence="2" id="KW-1185">Reference proteome</keyword>
<gene>
    <name evidence="1" type="ORF">QC762_0104320</name>
</gene>
<sequence>MVSLQVSIGTSTIEENLTQLKLTPVLLTSGVDAHAVQPTVLWCSVILEAALAAHATYSR</sequence>
<accession>A0ABR0G2F6</accession>
<protein>
    <submittedName>
        <fullName evidence="1">Uncharacterized protein</fullName>
    </submittedName>
</protein>
<reference evidence="1 2" key="1">
    <citation type="journal article" date="2023" name="bioRxiv">
        <title>High-quality genome assemblies of four members of thePodospora anserinaspecies complex.</title>
        <authorList>
            <person name="Ament-Velasquez S.L."/>
            <person name="Vogan A.A."/>
            <person name="Wallerman O."/>
            <person name="Hartmann F."/>
            <person name="Gautier V."/>
            <person name="Silar P."/>
            <person name="Giraud T."/>
            <person name="Johannesson H."/>
        </authorList>
    </citation>
    <scope>NUCLEOTIDE SEQUENCE [LARGE SCALE GENOMIC DNA]</scope>
    <source>
        <strain evidence="1 2">CBS 415.72m</strain>
    </source>
</reference>
<evidence type="ECO:0000313" key="2">
    <source>
        <dbReference type="Proteomes" id="UP001323405"/>
    </source>
</evidence>
<organism evidence="1 2">
    <name type="scientific">Podospora pseudocomata</name>
    <dbReference type="NCBI Taxonomy" id="2093779"/>
    <lineage>
        <taxon>Eukaryota</taxon>
        <taxon>Fungi</taxon>
        <taxon>Dikarya</taxon>
        <taxon>Ascomycota</taxon>
        <taxon>Pezizomycotina</taxon>
        <taxon>Sordariomycetes</taxon>
        <taxon>Sordariomycetidae</taxon>
        <taxon>Sordariales</taxon>
        <taxon>Podosporaceae</taxon>
        <taxon>Podospora</taxon>
    </lineage>
</organism>
<dbReference type="GeneID" id="87904048"/>
<evidence type="ECO:0000313" key="1">
    <source>
        <dbReference type="EMBL" id="KAK4649882.1"/>
    </source>
</evidence>
<dbReference type="Proteomes" id="UP001323405">
    <property type="component" value="Unassembled WGS sequence"/>
</dbReference>
<dbReference type="EMBL" id="JAFFHA010000009">
    <property type="protein sequence ID" value="KAK4649882.1"/>
    <property type="molecule type" value="Genomic_DNA"/>
</dbReference>
<comment type="caution">
    <text evidence="1">The sequence shown here is derived from an EMBL/GenBank/DDBJ whole genome shotgun (WGS) entry which is preliminary data.</text>
</comment>
<proteinExistence type="predicted"/>
<dbReference type="RefSeq" id="XP_062738857.1">
    <property type="nucleotide sequence ID" value="XM_062884234.1"/>
</dbReference>